<proteinExistence type="predicted"/>
<dbReference type="Proteomes" id="UP000266506">
    <property type="component" value="Unassembled WGS sequence"/>
</dbReference>
<evidence type="ECO:0000313" key="2">
    <source>
        <dbReference type="Proteomes" id="UP000266506"/>
    </source>
</evidence>
<comment type="caution">
    <text evidence="1">The sequence shown here is derived from an EMBL/GenBank/DDBJ whole genome shotgun (WGS) entry which is preliminary data.</text>
</comment>
<dbReference type="InParanoid" id="A0A397RU91"/>
<accession>A0A397RU91</accession>
<dbReference type="EMBL" id="QXEV01000013">
    <property type="protein sequence ID" value="RIA75685.1"/>
    <property type="molecule type" value="Genomic_DNA"/>
</dbReference>
<name>A0A397RU91_9MOLU</name>
<organism evidence="1 2">
    <name type="scientific">Anaeroplasma bactoclasticum</name>
    <dbReference type="NCBI Taxonomy" id="2088"/>
    <lineage>
        <taxon>Bacteria</taxon>
        <taxon>Bacillati</taxon>
        <taxon>Mycoplasmatota</taxon>
        <taxon>Mollicutes</taxon>
        <taxon>Anaeroplasmatales</taxon>
        <taxon>Anaeroplasmataceae</taxon>
        <taxon>Anaeroplasma</taxon>
    </lineage>
</organism>
<gene>
    <name evidence="1" type="ORF">EI71_01254</name>
</gene>
<dbReference type="AlphaFoldDB" id="A0A397RU91"/>
<dbReference type="RefSeq" id="WP_119016383.1">
    <property type="nucleotide sequence ID" value="NZ_QXEV01000013.1"/>
</dbReference>
<keyword evidence="2" id="KW-1185">Reference proteome</keyword>
<evidence type="ECO:0000313" key="1">
    <source>
        <dbReference type="EMBL" id="RIA75685.1"/>
    </source>
</evidence>
<protein>
    <submittedName>
        <fullName evidence="1">Putative transposase/invertase (TIGR01784 family)</fullName>
    </submittedName>
</protein>
<sequence>MHEIGLTDYYFKELLENNKDYLLVLVNGICGLNLKEEDIEITNTEERDSITYKTINYDIKLVCKNMRIDFEAQKEIVDSTKNQYGEYEYDINRAIYYASALHSSSYGYKEKGYDNRKSVVVFLYNYDIPGTNYIQLLKFYNKELMAEYDNIMIFRVSLVKIPENGKMELDRALKLLIQPNVETYFNDKSDTIRRAAIMLNEYDKSEKAAMLREARRKAELDRISELEVAERKGRNKEQIEVIKTMHSNGFDADFISKALSLDLEYVKHVLENN</sequence>
<reference evidence="1 2" key="1">
    <citation type="submission" date="2018-08" db="EMBL/GenBank/DDBJ databases">
        <title>Genomic Encyclopedia of Archaeal and Bacterial Type Strains, Phase II (KMG-II): from individual species to whole genera.</title>
        <authorList>
            <person name="Goeker M."/>
        </authorList>
    </citation>
    <scope>NUCLEOTIDE SEQUENCE [LARGE SCALE GENOMIC DNA]</scope>
    <source>
        <strain evidence="1 2">ATCC 27112</strain>
    </source>
</reference>